<proteinExistence type="predicted"/>
<protein>
    <submittedName>
        <fullName evidence="1">(northern house mosquito) hypothetical protein</fullName>
    </submittedName>
</protein>
<organism evidence="1">
    <name type="scientific">Culex pipiens</name>
    <name type="common">House mosquito</name>
    <dbReference type="NCBI Taxonomy" id="7175"/>
    <lineage>
        <taxon>Eukaryota</taxon>
        <taxon>Metazoa</taxon>
        <taxon>Ecdysozoa</taxon>
        <taxon>Arthropoda</taxon>
        <taxon>Hexapoda</taxon>
        <taxon>Insecta</taxon>
        <taxon>Pterygota</taxon>
        <taxon>Neoptera</taxon>
        <taxon>Endopterygota</taxon>
        <taxon>Diptera</taxon>
        <taxon>Nematocera</taxon>
        <taxon>Culicoidea</taxon>
        <taxon>Culicidae</taxon>
        <taxon>Culicinae</taxon>
        <taxon>Culicini</taxon>
        <taxon>Culex</taxon>
        <taxon>Culex</taxon>
    </lineage>
</organism>
<accession>A0A8D8CHU8</accession>
<dbReference type="AlphaFoldDB" id="A0A8D8CHU8"/>
<name>A0A8D8CHU8_CULPI</name>
<dbReference type="EMBL" id="HBUE01123901">
    <property type="protein sequence ID" value="CAG6493622.1"/>
    <property type="molecule type" value="Transcribed_RNA"/>
</dbReference>
<evidence type="ECO:0000313" key="1">
    <source>
        <dbReference type="EMBL" id="CAG6493622.1"/>
    </source>
</evidence>
<dbReference type="EMBL" id="HBUE01123900">
    <property type="protein sequence ID" value="CAG6493621.1"/>
    <property type="molecule type" value="Transcribed_RNA"/>
</dbReference>
<sequence>MIVPRDSSGRHQPVKREKKKILHLDWQKAEVEPSQRPHSGGSSLVELADTIYDGQLTKHVKIDRHRGALASFLILFRRKAEPHRRFANVSGVCLLSDNFAQQGENLRVFFGLPIPPTTRKS</sequence>
<reference evidence="1" key="1">
    <citation type="submission" date="2021-05" db="EMBL/GenBank/DDBJ databases">
        <authorList>
            <person name="Alioto T."/>
            <person name="Alioto T."/>
            <person name="Gomez Garrido J."/>
        </authorList>
    </citation>
    <scope>NUCLEOTIDE SEQUENCE</scope>
</reference>